<evidence type="ECO:0000256" key="2">
    <source>
        <dbReference type="ARBA" id="ARBA00022679"/>
    </source>
</evidence>
<sequence>MTLKKTLLADLARQYAANGQPGRMPGIMGVILGTLSPRFAPVVIFRLSHWFYRHKLSPLAKLFSLLNFVVFGLEIAIRCDIGKGLYLPHTQGTVIGVNSIGENATIYHNVTFGAREIDVNFSEQSRPTVGDNVIVGSGAKILGGVMIGNGARVGANAVVLADVPAGATVGGIPAKILKQGEVT</sequence>
<dbReference type="GO" id="GO:0016746">
    <property type="term" value="F:acyltransferase activity"/>
    <property type="evidence" value="ECO:0007669"/>
    <property type="project" value="UniProtKB-KW"/>
</dbReference>
<dbReference type="InterPro" id="IPR018357">
    <property type="entry name" value="Hexapep_transf_CS"/>
</dbReference>
<evidence type="ECO:0000256" key="3">
    <source>
        <dbReference type="ARBA" id="ARBA00022737"/>
    </source>
</evidence>
<protein>
    <submittedName>
        <fullName evidence="5">Serine acetyltransferase</fullName>
    </submittedName>
</protein>
<dbReference type="Pfam" id="PF00132">
    <property type="entry name" value="Hexapep"/>
    <property type="match status" value="1"/>
</dbReference>
<keyword evidence="3" id="KW-0677">Repeat</keyword>
<dbReference type="Proteomes" id="UP000218437">
    <property type="component" value="Chromosome"/>
</dbReference>
<dbReference type="CDD" id="cd03354">
    <property type="entry name" value="LbH_SAT"/>
    <property type="match status" value="1"/>
</dbReference>
<gene>
    <name evidence="5" type="ORF">CNX70_24600</name>
</gene>
<dbReference type="EMBL" id="CP023422">
    <property type="protein sequence ID" value="ATD62968.1"/>
    <property type="molecule type" value="Genomic_DNA"/>
</dbReference>
<evidence type="ECO:0000313" key="6">
    <source>
        <dbReference type="Proteomes" id="UP000218437"/>
    </source>
</evidence>
<dbReference type="PROSITE" id="PS00101">
    <property type="entry name" value="HEXAPEP_TRANSFERASES"/>
    <property type="match status" value="1"/>
</dbReference>
<accession>A0A290X1X8</accession>
<keyword evidence="6" id="KW-1185">Reference proteome</keyword>
<organism evidence="5 6">
    <name type="scientific">Janthinobacterium svalbardensis</name>
    <dbReference type="NCBI Taxonomy" id="368607"/>
    <lineage>
        <taxon>Bacteria</taxon>
        <taxon>Pseudomonadati</taxon>
        <taxon>Pseudomonadota</taxon>
        <taxon>Betaproteobacteria</taxon>
        <taxon>Burkholderiales</taxon>
        <taxon>Oxalobacteraceae</taxon>
        <taxon>Janthinobacterium</taxon>
    </lineage>
</organism>
<evidence type="ECO:0000256" key="1">
    <source>
        <dbReference type="ARBA" id="ARBA00007274"/>
    </source>
</evidence>
<dbReference type="PANTHER" id="PTHR42811">
    <property type="entry name" value="SERINE ACETYLTRANSFERASE"/>
    <property type="match status" value="1"/>
</dbReference>
<dbReference type="AlphaFoldDB" id="A0A290X1X8"/>
<dbReference type="InterPro" id="IPR045304">
    <property type="entry name" value="LbH_SAT"/>
</dbReference>
<dbReference type="RefSeq" id="WP_096237687.1">
    <property type="nucleotide sequence ID" value="NZ_CP023422.1"/>
</dbReference>
<evidence type="ECO:0000256" key="4">
    <source>
        <dbReference type="ARBA" id="ARBA00023315"/>
    </source>
</evidence>
<proteinExistence type="inferred from homology"/>
<name>A0A290X1X8_9BURK</name>
<dbReference type="InterPro" id="IPR001451">
    <property type="entry name" value="Hexapep"/>
</dbReference>
<dbReference type="KEGG" id="jsv:CNX70_24600"/>
<reference evidence="5 6" key="1">
    <citation type="submission" date="2017-09" db="EMBL/GenBank/DDBJ databases">
        <title>Complete genome sequence of Janthinobacterium svalbardensis PAMC 27463.</title>
        <authorList>
            <person name="Cho Y.-J."/>
            <person name="Cho A."/>
            <person name="Kim O.-S."/>
            <person name="Lee J.-I."/>
        </authorList>
    </citation>
    <scope>NUCLEOTIDE SEQUENCE [LARGE SCALE GENOMIC DNA]</scope>
    <source>
        <strain evidence="5 6">PAMC 27463</strain>
    </source>
</reference>
<keyword evidence="2 5" id="KW-0808">Transferase</keyword>
<comment type="similarity">
    <text evidence="1">Belongs to the transferase hexapeptide repeat family.</text>
</comment>
<evidence type="ECO:0000313" key="5">
    <source>
        <dbReference type="EMBL" id="ATD62968.1"/>
    </source>
</evidence>
<dbReference type="SUPFAM" id="SSF51161">
    <property type="entry name" value="Trimeric LpxA-like enzymes"/>
    <property type="match status" value="1"/>
</dbReference>
<dbReference type="Gene3D" id="2.160.10.10">
    <property type="entry name" value="Hexapeptide repeat proteins"/>
    <property type="match status" value="1"/>
</dbReference>
<dbReference type="InterPro" id="IPR011004">
    <property type="entry name" value="Trimer_LpxA-like_sf"/>
</dbReference>
<keyword evidence="4" id="KW-0012">Acyltransferase</keyword>